<organism evidence="2">
    <name type="scientific">Paenibacillus sp. SYP-B3998</name>
    <dbReference type="NCBI Taxonomy" id="2678564"/>
    <lineage>
        <taxon>Bacteria</taxon>
        <taxon>Bacillati</taxon>
        <taxon>Bacillota</taxon>
        <taxon>Bacilli</taxon>
        <taxon>Bacillales</taxon>
        <taxon>Paenibacillaceae</taxon>
        <taxon>Paenibacillus</taxon>
    </lineage>
</organism>
<accession>A0A6G3ZSH1</accession>
<dbReference type="AlphaFoldDB" id="A0A6G3ZSH1"/>
<dbReference type="EMBL" id="JAAIKC010000001">
    <property type="protein sequence ID" value="NEW04654.1"/>
    <property type="molecule type" value="Genomic_DNA"/>
</dbReference>
<keyword evidence="1" id="KW-0812">Transmembrane</keyword>
<sequence length="72" mass="8218">MTGLKMCLLIFSLHNINPFVFFLGLWFITLEELAVPFSNNLIEHLKLNDKQTTSQSSTMLNACRQFIAGEIL</sequence>
<name>A0A6G3ZSH1_9BACL</name>
<keyword evidence="1" id="KW-0472">Membrane</keyword>
<evidence type="ECO:0000256" key="1">
    <source>
        <dbReference type="SAM" id="Phobius"/>
    </source>
</evidence>
<evidence type="ECO:0000313" key="2">
    <source>
        <dbReference type="EMBL" id="NEW04654.1"/>
    </source>
</evidence>
<reference evidence="2" key="1">
    <citation type="submission" date="2020-02" db="EMBL/GenBank/DDBJ databases">
        <authorList>
            <person name="Shen X.-R."/>
            <person name="Zhang Y.-X."/>
        </authorList>
    </citation>
    <scope>NUCLEOTIDE SEQUENCE</scope>
    <source>
        <strain evidence="2">SYP-B3998</strain>
    </source>
</reference>
<gene>
    <name evidence="2" type="ORF">GK047_01275</name>
</gene>
<feature type="transmembrane region" description="Helical" evidence="1">
    <location>
        <begin position="7"/>
        <end position="28"/>
    </location>
</feature>
<proteinExistence type="predicted"/>
<comment type="caution">
    <text evidence="2">The sequence shown here is derived from an EMBL/GenBank/DDBJ whole genome shotgun (WGS) entry which is preliminary data.</text>
</comment>
<keyword evidence="1" id="KW-1133">Transmembrane helix</keyword>
<protein>
    <submittedName>
        <fullName evidence="2">Uncharacterized protein</fullName>
    </submittedName>
</protein>
<dbReference type="RefSeq" id="WP_163940342.1">
    <property type="nucleotide sequence ID" value="NZ_JAAIKC010000001.1"/>
</dbReference>